<evidence type="ECO:0000313" key="2">
    <source>
        <dbReference type="Proteomes" id="UP000403266"/>
    </source>
</evidence>
<reference evidence="1 2" key="1">
    <citation type="journal article" date="2019" name="Syst. Appl. Microbiol.">
        <title>Microvirga tunisiensis sp. nov., a root nodule symbiotic bacterium isolated from Lupinus micranthus and L. luteus grown in Northern Tunisia.</title>
        <authorList>
            <person name="Msaddak A."/>
            <person name="Rejili M."/>
            <person name="Duran D."/>
            <person name="Mars M."/>
            <person name="Palacios J.M."/>
            <person name="Ruiz-Argueso T."/>
            <person name="Rey L."/>
            <person name="Imperial J."/>
        </authorList>
    </citation>
    <scope>NUCLEOTIDE SEQUENCE [LARGE SCALE GENOMIC DNA]</scope>
    <source>
        <strain evidence="1 2">Lmie10</strain>
    </source>
</reference>
<proteinExistence type="predicted"/>
<dbReference type="OrthoDB" id="7495318at2"/>
<dbReference type="InterPro" id="IPR036188">
    <property type="entry name" value="FAD/NAD-bd_sf"/>
</dbReference>
<dbReference type="AlphaFoldDB" id="A0A5N7MUX8"/>
<dbReference type="PANTHER" id="PTHR21197:SF0">
    <property type="entry name" value="UDP-GALACTOPYRANOSE MUTASE"/>
    <property type="match status" value="1"/>
</dbReference>
<dbReference type="PANTHER" id="PTHR21197">
    <property type="entry name" value="UDP-GALACTOPYRANOSE MUTASE"/>
    <property type="match status" value="1"/>
</dbReference>
<dbReference type="SUPFAM" id="SSF51971">
    <property type="entry name" value="Nucleotide-binding domain"/>
    <property type="match status" value="1"/>
</dbReference>
<dbReference type="RefSeq" id="WP_152717316.1">
    <property type="nucleotide sequence ID" value="NZ_VOSJ01000451.1"/>
</dbReference>
<dbReference type="GO" id="GO:0050660">
    <property type="term" value="F:flavin adenine dinucleotide binding"/>
    <property type="evidence" value="ECO:0007669"/>
    <property type="project" value="TreeGrafter"/>
</dbReference>
<keyword evidence="2" id="KW-1185">Reference proteome</keyword>
<dbReference type="Proteomes" id="UP000403266">
    <property type="component" value="Unassembled WGS sequence"/>
</dbReference>
<evidence type="ECO:0000313" key="1">
    <source>
        <dbReference type="EMBL" id="MPR30480.1"/>
    </source>
</evidence>
<gene>
    <name evidence="1" type="ORF">FS320_37095</name>
</gene>
<accession>A0A5N7MUX8</accession>
<dbReference type="GO" id="GO:0005829">
    <property type="term" value="C:cytosol"/>
    <property type="evidence" value="ECO:0007669"/>
    <property type="project" value="TreeGrafter"/>
</dbReference>
<protein>
    <submittedName>
        <fullName evidence="1">FAD-binding protein</fullName>
    </submittedName>
</protein>
<organism evidence="1 2">
    <name type="scientific">Microvirga tunisiensis</name>
    <dbReference type="NCBI Taxonomy" id="2108360"/>
    <lineage>
        <taxon>Bacteria</taxon>
        <taxon>Pseudomonadati</taxon>
        <taxon>Pseudomonadota</taxon>
        <taxon>Alphaproteobacteria</taxon>
        <taxon>Hyphomicrobiales</taxon>
        <taxon>Methylobacteriaceae</taxon>
        <taxon>Microvirga</taxon>
    </lineage>
</organism>
<comment type="caution">
    <text evidence="1">The sequence shown here is derived from an EMBL/GenBank/DDBJ whole genome shotgun (WGS) entry which is preliminary data.</text>
</comment>
<dbReference type="Pfam" id="PF13450">
    <property type="entry name" value="NAD_binding_8"/>
    <property type="match status" value="1"/>
</dbReference>
<name>A0A5N7MUX8_9HYPH</name>
<dbReference type="Gene3D" id="3.50.50.60">
    <property type="entry name" value="FAD/NAD(P)-binding domain"/>
    <property type="match status" value="1"/>
</dbReference>
<dbReference type="EMBL" id="VOSK01000377">
    <property type="protein sequence ID" value="MPR30480.1"/>
    <property type="molecule type" value="Genomic_DNA"/>
</dbReference>
<sequence>MRVDVDSKKGTHVVSDFDVIVLGAGITGLVSASVLSEQGYKRILVIDEYNHIGGNHIDCTFAEYTFDVGSFIFQDDSPLLRHFPELLPLYVPINPTFGRLNPQGLVTRYPISIKDDLLSAGPIELFRILTSVAFARLFRHQLNDARSFAQFWIGARLLKRSGLENYIERFHGVPAGRIDISFAEKRMGWIKEYASLTTYLRKWLKPSVKAPTNQQLARPREGFAHLYRAAAQRLESRGVHFLLGEVMQSLVKEDRTFHLRAGSQRFVASRVVSTIPIERVQGLCGMPRDRGLQTVTLISLFFSFSGKRGFSQSILFNFSHKGAWKRLTMHSDFYGRSCGREFFSVEVIADHVHGSVTAAEQDFRQHTSANGLFVGDLKLEGSHTLANAYPIYTDQADQKATKAVAALNAFGVESFGRQGGFNYQPTARVSTLEAESALRRG</sequence>
<dbReference type="GO" id="GO:0008767">
    <property type="term" value="F:UDP-galactopyranose mutase activity"/>
    <property type="evidence" value="ECO:0007669"/>
    <property type="project" value="TreeGrafter"/>
</dbReference>